<dbReference type="AlphaFoldDB" id="A0A0K9CML3"/>
<comment type="caution">
    <text evidence="1">The sequence shown here is derived from an EMBL/GenBank/DDBJ whole genome shotgun (WGS) entry which is preliminary data.</text>
</comment>
<evidence type="ECO:0000313" key="1">
    <source>
        <dbReference type="EMBL" id="KMV75790.1"/>
    </source>
</evidence>
<reference evidence="2" key="1">
    <citation type="submission" date="2009-02" db="EMBL/GenBank/DDBJ databases">
        <title>The Genome Sequence of Shigella sp. D9.</title>
        <authorList>
            <consortium name="The Broad Institute Genome Sequencing Platform"/>
            <person name="Ward D."/>
            <person name="Young S.K."/>
            <person name="Kodira C.D."/>
            <person name="Zeng Q."/>
            <person name="Koehrsen M."/>
            <person name="Alvarado L."/>
            <person name="Berlin A."/>
            <person name="Borenstein D."/>
            <person name="Chen Z."/>
            <person name="Engels R."/>
            <person name="Freedman E."/>
            <person name="Gellesch M."/>
            <person name="Goldberg J."/>
            <person name="Griggs A."/>
            <person name="Gujja S."/>
            <person name="Heiman D."/>
            <person name="Hepburn T."/>
            <person name="Howarth C."/>
            <person name="Jen D."/>
            <person name="Larson L."/>
            <person name="Lewis B."/>
            <person name="Mehta T."/>
            <person name="Park D."/>
            <person name="Pearson M."/>
            <person name="Roberts A."/>
            <person name="Saif S."/>
            <person name="Shea T."/>
            <person name="Shenoy N."/>
            <person name="Sisk P."/>
            <person name="Stolte C."/>
            <person name="Sykes S."/>
            <person name="Walk T."/>
            <person name="White J."/>
            <person name="Yandava C."/>
            <person name="Allen-Vercoe E."/>
            <person name="Strauss J."/>
            <person name="Sibley C."/>
            <person name="White A."/>
            <person name="Ambrose C."/>
            <person name="Lander E."/>
            <person name="Nusbaum C."/>
            <person name="Galagan J."/>
            <person name="Birren B."/>
        </authorList>
    </citation>
    <scope>NUCLEOTIDE SEQUENCE [LARGE SCALE GENOMIC DNA]</scope>
    <source>
        <strain evidence="2">D11</strain>
    </source>
</reference>
<reference evidence="1 2" key="2">
    <citation type="submission" date="2013-10" db="EMBL/GenBank/DDBJ databases">
        <title>The Genome Sequence of Fusobacterium nucleatum subsp. animalis D11.</title>
        <authorList>
            <consortium name="The Broad Institute Genomics Platform"/>
            <person name="Earl A."/>
            <person name="Ward D."/>
            <person name="Feldgarden M."/>
            <person name="Gevers D."/>
            <person name="Kostic A."/>
            <person name="Garrett W."/>
            <person name="Young S.K."/>
            <person name="Zeng Q."/>
            <person name="Gargeya S."/>
            <person name="Fitzgerald M."/>
            <person name="Abouelleil A."/>
            <person name="Alvarado L."/>
            <person name="Berlin A.M."/>
            <person name="Chapman S.B."/>
            <person name="Gainer-Dewar J."/>
            <person name="Goldberg J."/>
            <person name="Gnerre S."/>
            <person name="Griggs A."/>
            <person name="Gujja S."/>
            <person name="Hansen M."/>
            <person name="Howarth C."/>
            <person name="Imamovic A."/>
            <person name="Ireland A."/>
            <person name="Larimer J."/>
            <person name="McCowan C."/>
            <person name="Murphy C."/>
            <person name="Pearson M."/>
            <person name="Poon T.W."/>
            <person name="Priest M."/>
            <person name="Roberts A."/>
            <person name="Saif S."/>
            <person name="Shea T."/>
            <person name="Sykes S."/>
            <person name="Wortman J."/>
            <person name="Nusbaum C."/>
            <person name="Birren B."/>
        </authorList>
    </citation>
    <scope>NUCLEOTIDE SEQUENCE [LARGE SCALE GENOMIC DNA]</scope>
    <source>
        <strain evidence="1 2">D11</strain>
    </source>
</reference>
<dbReference type="Proteomes" id="UP000004650">
    <property type="component" value="Unassembled WGS sequence"/>
</dbReference>
<dbReference type="EMBL" id="ACDS02000129">
    <property type="protein sequence ID" value="KMV75790.1"/>
    <property type="molecule type" value="Genomic_DNA"/>
</dbReference>
<sequence length="82" mass="9922">MEEGVFIDNLKIYKKSDDTFDLFLEINENKSSNNIYEIAFDRKEVNIDLDNIQLNFFTVKDDISEYPKYYIRKIKNIFIKKI</sequence>
<evidence type="ECO:0000313" key="2">
    <source>
        <dbReference type="Proteomes" id="UP000004650"/>
    </source>
</evidence>
<proteinExistence type="predicted"/>
<protein>
    <submittedName>
        <fullName evidence="1">Uncharacterized protein</fullName>
    </submittedName>
</protein>
<organism evidence="1 2">
    <name type="scientific">Fusobacterium animalis D11</name>
    <dbReference type="NCBI Taxonomy" id="556264"/>
    <lineage>
        <taxon>Bacteria</taxon>
        <taxon>Fusobacteriati</taxon>
        <taxon>Fusobacteriota</taxon>
        <taxon>Fusobacteriia</taxon>
        <taxon>Fusobacteriales</taxon>
        <taxon>Fusobacteriaceae</taxon>
        <taxon>Fusobacterium</taxon>
    </lineage>
</organism>
<name>A0A0K9CML3_9FUSO</name>
<accession>A0A0K9CML3</accession>
<gene>
    <name evidence="1" type="ORF">PSAG_04836</name>
</gene>